<feature type="transmembrane region" description="Helical" evidence="2">
    <location>
        <begin position="45"/>
        <end position="67"/>
    </location>
</feature>
<protein>
    <submittedName>
        <fullName evidence="3">Uncharacterized protein</fullName>
    </submittedName>
</protein>
<keyword evidence="2" id="KW-0812">Transmembrane</keyword>
<dbReference type="AlphaFoldDB" id="A0A4V2ES72"/>
<proteinExistence type="predicted"/>
<reference evidence="3 4" key="1">
    <citation type="submission" date="2019-02" db="EMBL/GenBank/DDBJ databases">
        <title>Genomic Encyclopedia of Type Strains, Phase IV (KMG-IV): sequencing the most valuable type-strain genomes for metagenomic binning, comparative biology and taxonomic classification.</title>
        <authorList>
            <person name="Goeker M."/>
        </authorList>
    </citation>
    <scope>NUCLEOTIDE SEQUENCE [LARGE SCALE GENOMIC DNA]</scope>
    <source>
        <strain evidence="3 4">DSM 101727</strain>
    </source>
</reference>
<dbReference type="RefSeq" id="WP_130346035.1">
    <property type="nucleotide sequence ID" value="NZ_SGWQ01000007.1"/>
</dbReference>
<keyword evidence="2" id="KW-0472">Membrane</keyword>
<gene>
    <name evidence="3" type="ORF">EV193_107244</name>
</gene>
<accession>A0A4V2ES72</accession>
<feature type="transmembrane region" description="Helical" evidence="2">
    <location>
        <begin position="79"/>
        <end position="101"/>
    </location>
</feature>
<dbReference type="Proteomes" id="UP000294257">
    <property type="component" value="Unassembled WGS sequence"/>
</dbReference>
<evidence type="ECO:0000256" key="2">
    <source>
        <dbReference type="SAM" id="Phobius"/>
    </source>
</evidence>
<evidence type="ECO:0000313" key="4">
    <source>
        <dbReference type="Proteomes" id="UP000294257"/>
    </source>
</evidence>
<comment type="caution">
    <text evidence="3">The sequence shown here is derived from an EMBL/GenBank/DDBJ whole genome shotgun (WGS) entry which is preliminary data.</text>
</comment>
<evidence type="ECO:0000256" key="1">
    <source>
        <dbReference type="SAM" id="MobiDB-lite"/>
    </source>
</evidence>
<name>A0A4V2ES72_9PSEU</name>
<dbReference type="OrthoDB" id="3693726at2"/>
<feature type="transmembrane region" description="Helical" evidence="2">
    <location>
        <begin position="6"/>
        <end position="25"/>
    </location>
</feature>
<keyword evidence="4" id="KW-1185">Reference proteome</keyword>
<feature type="compositionally biased region" description="Low complexity" evidence="1">
    <location>
        <begin position="134"/>
        <end position="147"/>
    </location>
</feature>
<feature type="region of interest" description="Disordered" evidence="1">
    <location>
        <begin position="110"/>
        <end position="157"/>
    </location>
</feature>
<dbReference type="EMBL" id="SGWQ01000007">
    <property type="protein sequence ID" value="RZS36563.1"/>
    <property type="molecule type" value="Genomic_DNA"/>
</dbReference>
<keyword evidence="2" id="KW-1133">Transmembrane helix</keyword>
<organism evidence="3 4">
    <name type="scientific">Herbihabitans rhizosphaerae</name>
    <dbReference type="NCBI Taxonomy" id="1872711"/>
    <lineage>
        <taxon>Bacteria</taxon>
        <taxon>Bacillati</taxon>
        <taxon>Actinomycetota</taxon>
        <taxon>Actinomycetes</taxon>
        <taxon>Pseudonocardiales</taxon>
        <taxon>Pseudonocardiaceae</taxon>
        <taxon>Herbihabitans</taxon>
    </lineage>
</organism>
<sequence length="157" mass="16678">MDTNSYLAFLLIGVVLVVIDGLIIYRSGQRYLSGPDGEDGTSASLARMVTVLFHLAVLGVLALISTIDVPADSAAEAIVLRLGIVLLVLAAAHAITIGAFTRMRDRREAERISRERAAHERGNRHPEPVVTPVPGQASSAQPAVAPPIERGRYSGTS</sequence>
<feature type="compositionally biased region" description="Basic and acidic residues" evidence="1">
    <location>
        <begin position="110"/>
        <end position="127"/>
    </location>
</feature>
<evidence type="ECO:0000313" key="3">
    <source>
        <dbReference type="EMBL" id="RZS36563.1"/>
    </source>
</evidence>